<evidence type="ECO:0000259" key="12">
    <source>
        <dbReference type="Pfam" id="PF01761"/>
    </source>
</evidence>
<dbReference type="AlphaFoldDB" id="A0A261G6W2"/>
<dbReference type="InterPro" id="IPR016037">
    <property type="entry name" value="DHQ_synth_AroB"/>
</dbReference>
<feature type="binding site" evidence="10">
    <location>
        <position position="99"/>
    </location>
    <ligand>
        <name>substrate</name>
    </ligand>
</feature>
<dbReference type="PANTHER" id="PTHR43622:SF7">
    <property type="entry name" value="3-DEHYDROQUINATE SYNTHASE, CHLOROPLASTIC"/>
    <property type="match status" value="1"/>
</dbReference>
<dbReference type="Gene3D" id="3.40.50.300">
    <property type="entry name" value="P-loop containing nucleotide triphosphate hydrolases"/>
    <property type="match status" value="1"/>
</dbReference>
<evidence type="ECO:0000256" key="11">
    <source>
        <dbReference type="HAMAP-Rule" id="MF_00110"/>
    </source>
</evidence>
<keyword evidence="15" id="KW-1185">Reference proteome</keyword>
<comment type="subcellular location">
    <subcellularLocation>
        <location evidence="11">Cytoplasm</location>
    </subcellularLocation>
</comment>
<dbReference type="HAMAP" id="MF_00110">
    <property type="entry name" value="DHQ_synthase"/>
    <property type="match status" value="1"/>
</dbReference>
<keyword evidence="11" id="KW-0547">Nucleotide-binding</keyword>
<dbReference type="EMBL" id="MWXA01000005">
    <property type="protein sequence ID" value="OZG66943.1"/>
    <property type="molecule type" value="Genomic_DNA"/>
</dbReference>
<evidence type="ECO:0000313" key="14">
    <source>
        <dbReference type="EMBL" id="OZG66943.1"/>
    </source>
</evidence>
<keyword evidence="10" id="KW-0460">Magnesium</keyword>
<dbReference type="GO" id="GO:0003856">
    <property type="term" value="F:3-dehydroquinate synthase activity"/>
    <property type="evidence" value="ECO:0007669"/>
    <property type="project" value="UniProtKB-UniRule"/>
</dbReference>
<dbReference type="PRINTS" id="PR01100">
    <property type="entry name" value="SHIKIMTKNASE"/>
</dbReference>
<keyword evidence="6 11" id="KW-0520">NAD</keyword>
<evidence type="ECO:0000256" key="9">
    <source>
        <dbReference type="ARBA" id="ARBA00023268"/>
    </source>
</evidence>
<comment type="function">
    <text evidence="11">Catalyzes the conversion of 3-deoxy-D-arabino-heptulosonate 7-phosphate (DAHP) to dehydroquinate (DHQ).</text>
</comment>
<dbReference type="GO" id="GO:0000287">
    <property type="term" value="F:magnesium ion binding"/>
    <property type="evidence" value="ECO:0007669"/>
    <property type="project" value="UniProtKB-UniRule"/>
</dbReference>
<dbReference type="GO" id="GO:0005737">
    <property type="term" value="C:cytoplasm"/>
    <property type="evidence" value="ECO:0007669"/>
    <property type="project" value="UniProtKB-SubCell"/>
</dbReference>
<feature type="binding site" evidence="10">
    <location>
        <position position="141"/>
    </location>
    <ligand>
        <name>ATP</name>
        <dbReference type="ChEBI" id="CHEBI:30616"/>
    </ligand>
</feature>
<keyword evidence="5 11" id="KW-0028">Amino-acid biosynthesis</keyword>
<evidence type="ECO:0000256" key="8">
    <source>
        <dbReference type="ARBA" id="ARBA00023239"/>
    </source>
</evidence>
<keyword evidence="10" id="KW-0418">Kinase</keyword>
<feature type="binding site" evidence="10">
    <location>
        <begin position="31"/>
        <end position="36"/>
    </location>
    <ligand>
        <name>ATP</name>
        <dbReference type="ChEBI" id="CHEBI:30616"/>
    </ligand>
</feature>
<feature type="binding site" evidence="11">
    <location>
        <position position="371"/>
    </location>
    <ligand>
        <name>Zn(2+)</name>
        <dbReference type="ChEBI" id="CHEBI:29105"/>
    </ligand>
</feature>
<comment type="cofactor">
    <cofactor evidence="11">
        <name>Co(2+)</name>
        <dbReference type="ChEBI" id="CHEBI:48828"/>
    </cofactor>
    <cofactor evidence="11">
        <name>Zn(2+)</name>
        <dbReference type="ChEBI" id="CHEBI:29105"/>
    </cofactor>
    <text evidence="11">Binds 1 divalent metal cation per subunit. Can use either Co(2+) or Zn(2+).</text>
</comment>
<keyword evidence="8 11" id="KW-0456">Lyase</keyword>
<keyword evidence="7 11" id="KW-0057">Aromatic amino acid biosynthesis</keyword>
<dbReference type="SUPFAM" id="SSF56796">
    <property type="entry name" value="Dehydroquinate synthase-like"/>
    <property type="match status" value="1"/>
</dbReference>
<feature type="binding site" evidence="11">
    <location>
        <position position="329"/>
    </location>
    <ligand>
        <name>NAD(+)</name>
        <dbReference type="ChEBI" id="CHEBI:57540"/>
    </ligand>
</feature>
<dbReference type="InterPro" id="IPR031322">
    <property type="entry name" value="Shikimate/glucono_kinase"/>
</dbReference>
<comment type="cofactor">
    <cofactor evidence="2 11">
        <name>NAD(+)</name>
        <dbReference type="ChEBI" id="CHEBI:57540"/>
    </cofactor>
</comment>
<comment type="pathway">
    <text evidence="3 11">Metabolic intermediate biosynthesis; chorismate biosynthesis; chorismate from D-erythrose 4-phosphate and phosphoenolpyruvate: step 2/7.</text>
</comment>
<feature type="binding site" evidence="11">
    <location>
        <position position="442"/>
    </location>
    <ligand>
        <name>Zn(2+)</name>
        <dbReference type="ChEBI" id="CHEBI:29105"/>
    </ligand>
</feature>
<feature type="binding site" evidence="11">
    <location>
        <position position="458"/>
    </location>
    <ligand>
        <name>Zn(2+)</name>
        <dbReference type="ChEBI" id="CHEBI:29105"/>
    </ligand>
</feature>
<dbReference type="CDD" id="cd08195">
    <property type="entry name" value="DHQS"/>
    <property type="match status" value="1"/>
</dbReference>
<dbReference type="Gene3D" id="1.20.1090.10">
    <property type="entry name" value="Dehydroquinate synthase-like - alpha domain"/>
    <property type="match status" value="1"/>
</dbReference>
<keyword evidence="10" id="KW-0808">Transferase</keyword>
<evidence type="ECO:0000256" key="1">
    <source>
        <dbReference type="ARBA" id="ARBA00001393"/>
    </source>
</evidence>
<dbReference type="PANTHER" id="PTHR43622">
    <property type="entry name" value="3-DEHYDROQUINATE SYNTHASE"/>
    <property type="match status" value="1"/>
</dbReference>
<comment type="caution">
    <text evidence="10">Lacks conserved residue(s) required for the propagation of feature annotation.</text>
</comment>
<dbReference type="GO" id="GO:0009073">
    <property type="term" value="P:aromatic amino acid family biosynthetic process"/>
    <property type="evidence" value="ECO:0007669"/>
    <property type="project" value="UniProtKB-KW"/>
</dbReference>
<feature type="binding site" evidence="11">
    <location>
        <begin position="316"/>
        <end position="317"/>
    </location>
    <ligand>
        <name>NAD(+)</name>
        <dbReference type="ChEBI" id="CHEBI:57540"/>
    </ligand>
</feature>
<feature type="binding site" evidence="11">
    <location>
        <begin position="292"/>
        <end position="296"/>
    </location>
    <ligand>
        <name>NAD(+)</name>
        <dbReference type="ChEBI" id="CHEBI:57540"/>
    </ligand>
</feature>
<dbReference type="InterPro" id="IPR056179">
    <property type="entry name" value="DHQS_C"/>
</dbReference>
<accession>A0A261G6W2</accession>
<keyword evidence="11" id="KW-0862">Zinc</keyword>
<protein>
    <recommendedName>
        <fullName evidence="10 11">Multifunctional fusion protein</fullName>
    </recommendedName>
    <domain>
        <recommendedName>
            <fullName evidence="10">Shikimate kinase</fullName>
            <shortName evidence="10">SK</shortName>
            <ecNumber evidence="10">2.7.1.71</ecNumber>
        </recommendedName>
    </domain>
    <domain>
        <recommendedName>
            <fullName evidence="11">3-dehydroquinate synthase</fullName>
            <shortName evidence="11">DHQS</shortName>
            <ecNumber evidence="11">4.2.3.4</ecNumber>
        </recommendedName>
    </domain>
</protein>
<evidence type="ECO:0000256" key="2">
    <source>
        <dbReference type="ARBA" id="ARBA00001911"/>
    </source>
</evidence>
<comment type="function">
    <text evidence="10">Catalyzes the specific phosphorylation of the 3-hydroxyl group of shikimic acid using ATP as a cosubstrate.</text>
</comment>
<evidence type="ECO:0000256" key="7">
    <source>
        <dbReference type="ARBA" id="ARBA00023141"/>
    </source>
</evidence>
<evidence type="ECO:0000256" key="6">
    <source>
        <dbReference type="ARBA" id="ARBA00023027"/>
    </source>
</evidence>
<dbReference type="Pfam" id="PF01761">
    <property type="entry name" value="DHQ_synthase"/>
    <property type="match status" value="1"/>
</dbReference>
<dbReference type="GO" id="GO:0005524">
    <property type="term" value="F:ATP binding"/>
    <property type="evidence" value="ECO:0007669"/>
    <property type="project" value="UniProtKB-UniRule"/>
</dbReference>
<dbReference type="Pfam" id="PF01202">
    <property type="entry name" value="SKI"/>
    <property type="match status" value="1"/>
</dbReference>
<dbReference type="Proteomes" id="UP000216451">
    <property type="component" value="Unassembled WGS sequence"/>
</dbReference>
<keyword evidence="11" id="KW-0170">Cobalt</keyword>
<proteinExistence type="inferred from homology"/>
<dbReference type="InterPro" id="IPR030960">
    <property type="entry name" value="DHQS/DOIS_N"/>
</dbReference>
<dbReference type="NCBIfam" id="TIGR01357">
    <property type="entry name" value="aroB"/>
    <property type="match status" value="1"/>
</dbReference>
<feature type="binding site" evidence="11">
    <location>
        <begin position="258"/>
        <end position="263"/>
    </location>
    <ligand>
        <name>NAD(+)</name>
        <dbReference type="ChEBI" id="CHEBI:57540"/>
    </ligand>
</feature>
<evidence type="ECO:0000256" key="3">
    <source>
        <dbReference type="ARBA" id="ARBA00004661"/>
    </source>
</evidence>
<keyword evidence="9" id="KW-0511">Multifunctional enzyme</keyword>
<gene>
    <name evidence="10" type="primary">aroK</name>
    <name evidence="11" type="synonym">aroB</name>
    <name evidence="14" type="ORF">BAQU_1015</name>
</gene>
<comment type="catalytic activity">
    <reaction evidence="10">
        <text>shikimate + ATP = 3-phosphoshikimate + ADP + H(+)</text>
        <dbReference type="Rhea" id="RHEA:13121"/>
        <dbReference type="ChEBI" id="CHEBI:15378"/>
        <dbReference type="ChEBI" id="CHEBI:30616"/>
        <dbReference type="ChEBI" id="CHEBI:36208"/>
        <dbReference type="ChEBI" id="CHEBI:145989"/>
        <dbReference type="ChEBI" id="CHEBI:456216"/>
        <dbReference type="EC" id="2.7.1.71"/>
    </reaction>
</comment>
<dbReference type="InterPro" id="IPR000623">
    <property type="entry name" value="Shikimate_kinase/TSH1"/>
</dbReference>
<comment type="subunit">
    <text evidence="10">Monomer.</text>
</comment>
<feature type="binding site" evidence="10">
    <location>
        <position position="159"/>
    </location>
    <ligand>
        <name>substrate</name>
    </ligand>
</feature>
<name>A0A261G6W2_9BIFI</name>
<feature type="binding site" evidence="10">
    <location>
        <position position="53"/>
    </location>
    <ligand>
        <name>substrate</name>
    </ligand>
</feature>
<dbReference type="CDD" id="cd00464">
    <property type="entry name" value="SK"/>
    <property type="match status" value="1"/>
</dbReference>
<comment type="similarity">
    <text evidence="11">Belongs to the sugar phosphate cyclases superfamily. Dehydroquinate synthase family.</text>
</comment>
<keyword evidence="10" id="KW-0067">ATP-binding</keyword>
<dbReference type="InterPro" id="IPR050071">
    <property type="entry name" value="Dehydroquinate_synthase"/>
</dbReference>
<comment type="cofactor">
    <cofactor evidence="10">
        <name>Mg(2+)</name>
        <dbReference type="ChEBI" id="CHEBI:18420"/>
    </cofactor>
    <text evidence="10">Binds 1 Mg(2+) ion per subunit.</text>
</comment>
<sequence>MHQMNESNVDDSFKSKRKHRGPRVVIIGMPGAGKTRIGKEVSHLLKLPFMDSDVAIERQEGTSIPAIFEDLGEDEFRGIECDLIVNALLDHEGILSLGGGAPMQRRTRQALERYRDNGGLIAYLDADPEEMMERALRSQNRPLLSGDARGTWLRLYDERRPVFEQLANIVISTHRAAPSVGAHKLINAMQERIVHVSGTDPYDVLIGDGVLEHVHALLGSTPVRVALIHTAPVQRHSDAARAQLRTWGYQVLDISIPDAEAGKTVQVANGIWKRLADEGFTRSDAVVGLGGGAATDVAGFVAATWMRGIAYVNCPTSLLAMVDASTGGKTGVNIPEGKNLVGSFYTPLGVVADTRFLSTLPNDIFIEGLGEVVKSGFIMDTHILDIVEDHADELRTIDCANITPQMHDVIAELIERTVSVKSKHVSTDLKESGMREFLNYGHTLAHAIEQIEHFRWRHGQAVAVGMVYAAELANILGYIDDRTVELHRSILSSVGLKTHWDGGDFTSVLALMHRDKKARGNTLRFVILDRIGHPIHLDNPPESAVREAFERIRSN</sequence>
<dbReference type="Pfam" id="PF24621">
    <property type="entry name" value="DHQS_C"/>
    <property type="match status" value="1"/>
</dbReference>
<feature type="binding site" evidence="11">
    <location>
        <position position="338"/>
    </location>
    <ligand>
        <name>NAD(+)</name>
        <dbReference type="ChEBI" id="CHEBI:57540"/>
    </ligand>
</feature>
<comment type="pathway">
    <text evidence="10">Metabolic intermediate biosynthesis; chorismate biosynthesis; chorismate from D-erythrose 4-phosphate and phosphoenolpyruvate: step 5/7.</text>
</comment>
<dbReference type="Gene3D" id="3.40.50.1970">
    <property type="match status" value="1"/>
</dbReference>
<feature type="domain" description="3-dehydroquinate synthase N-terminal" evidence="12">
    <location>
        <begin position="254"/>
        <end position="365"/>
    </location>
</feature>
<dbReference type="NCBIfam" id="NF010627">
    <property type="entry name" value="PRK14021.1"/>
    <property type="match status" value="1"/>
</dbReference>
<dbReference type="HAMAP" id="MF_00109">
    <property type="entry name" value="Shikimate_kinase"/>
    <property type="match status" value="1"/>
</dbReference>
<keyword evidence="4 11" id="KW-0963">Cytoplasm</keyword>
<evidence type="ECO:0000256" key="10">
    <source>
        <dbReference type="HAMAP-Rule" id="MF_00109"/>
    </source>
</evidence>
<dbReference type="GO" id="GO:0004765">
    <property type="term" value="F:shikimate kinase activity"/>
    <property type="evidence" value="ECO:0007669"/>
    <property type="project" value="UniProtKB-UniRule"/>
</dbReference>
<evidence type="ECO:0000256" key="4">
    <source>
        <dbReference type="ARBA" id="ARBA00022490"/>
    </source>
</evidence>
<dbReference type="GO" id="GO:0009423">
    <property type="term" value="P:chorismate biosynthetic process"/>
    <property type="evidence" value="ECO:0007669"/>
    <property type="project" value="UniProtKB-UniRule"/>
</dbReference>
<feature type="binding site" evidence="11">
    <location>
        <begin position="356"/>
        <end position="359"/>
    </location>
    <ligand>
        <name>NAD(+)</name>
        <dbReference type="ChEBI" id="CHEBI:57540"/>
    </ligand>
</feature>
<evidence type="ECO:0000313" key="15">
    <source>
        <dbReference type="Proteomes" id="UP000216451"/>
    </source>
</evidence>
<feature type="binding site" evidence="10">
    <location>
        <position position="77"/>
    </location>
    <ligand>
        <name>substrate</name>
    </ligand>
</feature>
<organism evidence="14 15">
    <name type="scientific">Bifidobacterium aquikefiri</name>
    <dbReference type="NCBI Taxonomy" id="1653207"/>
    <lineage>
        <taxon>Bacteria</taxon>
        <taxon>Bacillati</taxon>
        <taxon>Actinomycetota</taxon>
        <taxon>Actinomycetes</taxon>
        <taxon>Bifidobacteriales</taxon>
        <taxon>Bifidobacteriaceae</taxon>
        <taxon>Bifidobacterium</taxon>
    </lineage>
</organism>
<feature type="domain" description="3-dehydroquinate synthase C-terminal" evidence="13">
    <location>
        <begin position="368"/>
        <end position="518"/>
    </location>
</feature>
<feature type="binding site" evidence="10">
    <location>
        <position position="35"/>
    </location>
    <ligand>
        <name>Mg(2+)</name>
        <dbReference type="ChEBI" id="CHEBI:18420"/>
    </ligand>
</feature>
<dbReference type="InterPro" id="IPR027417">
    <property type="entry name" value="P-loop_NTPase"/>
</dbReference>
<dbReference type="GO" id="GO:0008652">
    <property type="term" value="P:amino acid biosynthetic process"/>
    <property type="evidence" value="ECO:0007669"/>
    <property type="project" value="UniProtKB-KW"/>
</dbReference>
<dbReference type="UniPathway" id="UPA00053">
    <property type="reaction ID" value="UER00085"/>
</dbReference>
<keyword evidence="11" id="KW-0479">Metal-binding</keyword>
<evidence type="ECO:0000259" key="13">
    <source>
        <dbReference type="Pfam" id="PF24621"/>
    </source>
</evidence>
<comment type="catalytic activity">
    <reaction evidence="1 11">
        <text>7-phospho-2-dehydro-3-deoxy-D-arabino-heptonate = 3-dehydroquinate + phosphate</text>
        <dbReference type="Rhea" id="RHEA:21968"/>
        <dbReference type="ChEBI" id="CHEBI:32364"/>
        <dbReference type="ChEBI" id="CHEBI:43474"/>
        <dbReference type="ChEBI" id="CHEBI:58394"/>
        <dbReference type="EC" id="4.2.3.4"/>
    </reaction>
</comment>
<comment type="caution">
    <text evidence="14">The sequence shown here is derived from an EMBL/GenBank/DDBJ whole genome shotgun (WGS) entry which is preliminary data.</text>
</comment>
<dbReference type="EC" id="2.7.1.71" evidence="10"/>
<evidence type="ECO:0000256" key="5">
    <source>
        <dbReference type="ARBA" id="ARBA00022605"/>
    </source>
</evidence>
<comment type="similarity">
    <text evidence="10">Belongs to the shikimate kinase family.</text>
</comment>
<reference evidence="14 15" key="1">
    <citation type="journal article" date="2017" name="BMC Genomics">
        <title>Comparative genomic and phylogenomic analyses of the Bifidobacteriaceae family.</title>
        <authorList>
            <person name="Lugli G.A."/>
            <person name="Milani C."/>
            <person name="Turroni F."/>
            <person name="Duranti S."/>
            <person name="Mancabelli L."/>
            <person name="Mangifesta M."/>
            <person name="Ferrario C."/>
            <person name="Modesto M."/>
            <person name="Mattarelli P."/>
            <person name="Jiri K."/>
            <person name="van Sinderen D."/>
            <person name="Ventura M."/>
        </authorList>
    </citation>
    <scope>NUCLEOTIDE SEQUENCE [LARGE SCALE GENOMIC DNA]</scope>
    <source>
        <strain evidence="14 15">LMG 28769</strain>
    </source>
</reference>
<dbReference type="SUPFAM" id="SSF52540">
    <property type="entry name" value="P-loop containing nucleoside triphosphate hydrolases"/>
    <property type="match status" value="1"/>
</dbReference>
<dbReference type="EC" id="4.2.3.4" evidence="11"/>